<feature type="transmembrane region" description="Helical" evidence="4">
    <location>
        <begin position="334"/>
        <end position="360"/>
    </location>
</feature>
<dbReference type="Gene3D" id="1.20.1250.20">
    <property type="entry name" value="MFS general substrate transporter like domains"/>
    <property type="match status" value="2"/>
</dbReference>
<dbReference type="Proteomes" id="UP000191285">
    <property type="component" value="Unassembled WGS sequence"/>
</dbReference>
<dbReference type="InterPro" id="IPR011701">
    <property type="entry name" value="MFS"/>
</dbReference>
<evidence type="ECO:0000256" key="1">
    <source>
        <dbReference type="ARBA" id="ARBA00004141"/>
    </source>
</evidence>
<dbReference type="CDD" id="cd17352">
    <property type="entry name" value="MFS_MCT_SLC16"/>
    <property type="match status" value="1"/>
</dbReference>
<feature type="transmembrane region" description="Helical" evidence="4">
    <location>
        <begin position="43"/>
        <end position="64"/>
    </location>
</feature>
<dbReference type="PANTHER" id="PTHR11360">
    <property type="entry name" value="MONOCARBOXYLATE TRANSPORTER"/>
    <property type="match status" value="1"/>
</dbReference>
<feature type="transmembrane region" description="Helical" evidence="4">
    <location>
        <begin position="84"/>
        <end position="106"/>
    </location>
</feature>
<reference evidence="7" key="1">
    <citation type="journal article" date="2017" name="Nat. Microbiol.">
        <title>Global analysis of biosynthetic gene clusters reveals vast potential of secondary metabolite production in Penicillium species.</title>
        <authorList>
            <person name="Nielsen J.C."/>
            <person name="Grijseels S."/>
            <person name="Prigent S."/>
            <person name="Ji B."/>
            <person name="Dainat J."/>
            <person name="Nielsen K.F."/>
            <person name="Frisvad J.C."/>
            <person name="Workman M."/>
            <person name="Nielsen J."/>
        </authorList>
    </citation>
    <scope>NUCLEOTIDE SEQUENCE [LARGE SCALE GENOMIC DNA]</scope>
    <source>
        <strain evidence="7">IBT 24891</strain>
    </source>
</reference>
<feature type="transmembrane region" description="Helical" evidence="4">
    <location>
        <begin position="118"/>
        <end position="137"/>
    </location>
</feature>
<dbReference type="GO" id="GO:0022857">
    <property type="term" value="F:transmembrane transporter activity"/>
    <property type="evidence" value="ECO:0007669"/>
    <property type="project" value="InterPro"/>
</dbReference>
<dbReference type="InterPro" id="IPR020846">
    <property type="entry name" value="MFS_dom"/>
</dbReference>
<dbReference type="PANTHER" id="PTHR11360:SF319">
    <property type="entry name" value="MAJOR FACILITATOR SUPERFAMILY (MFS) PROFILE DOMAIN-CONTAINING PROTEIN"/>
    <property type="match status" value="1"/>
</dbReference>
<dbReference type="InterPro" id="IPR050327">
    <property type="entry name" value="Proton-linked_MCT"/>
</dbReference>
<dbReference type="InterPro" id="IPR036259">
    <property type="entry name" value="MFS_trans_sf"/>
</dbReference>
<keyword evidence="7" id="KW-1185">Reference proteome</keyword>
<dbReference type="PROSITE" id="PS50850">
    <property type="entry name" value="MFS"/>
    <property type="match status" value="1"/>
</dbReference>
<feature type="transmembrane region" description="Helical" evidence="4">
    <location>
        <begin position="245"/>
        <end position="268"/>
    </location>
</feature>
<accession>A0A1V6SXH2</accession>
<feature type="transmembrane region" description="Helical" evidence="4">
    <location>
        <begin position="399"/>
        <end position="419"/>
    </location>
</feature>
<comment type="subcellular location">
    <subcellularLocation>
        <location evidence="1">Membrane</location>
        <topology evidence="1">Multi-pass membrane protein</topology>
    </subcellularLocation>
</comment>
<comment type="caution">
    <text evidence="6">The sequence shown here is derived from an EMBL/GenBank/DDBJ whole genome shotgun (WGS) entry which is preliminary data.</text>
</comment>
<keyword evidence="4" id="KW-0812">Transmembrane</keyword>
<feature type="transmembrane region" description="Helical" evidence="4">
    <location>
        <begin position="280"/>
        <end position="301"/>
    </location>
</feature>
<protein>
    <recommendedName>
        <fullName evidence="5">Major facilitator superfamily (MFS) profile domain-containing protein</fullName>
    </recommendedName>
</protein>
<feature type="transmembrane region" description="Helical" evidence="4">
    <location>
        <begin position="203"/>
        <end position="224"/>
    </location>
</feature>
<gene>
    <name evidence="6" type="ORF">PENSTE_c017G05475</name>
</gene>
<dbReference type="Pfam" id="PF07690">
    <property type="entry name" value="MFS_1"/>
    <property type="match status" value="1"/>
</dbReference>
<name>A0A1V6SXH2_9EURO</name>
<evidence type="ECO:0000256" key="2">
    <source>
        <dbReference type="ARBA" id="ARBA00006727"/>
    </source>
</evidence>
<evidence type="ECO:0000256" key="3">
    <source>
        <dbReference type="SAM" id="MobiDB-lite"/>
    </source>
</evidence>
<keyword evidence="4" id="KW-1133">Transmembrane helix</keyword>
<evidence type="ECO:0000256" key="4">
    <source>
        <dbReference type="SAM" id="Phobius"/>
    </source>
</evidence>
<feature type="compositionally biased region" description="Polar residues" evidence="3">
    <location>
        <begin position="14"/>
        <end position="31"/>
    </location>
</feature>
<feature type="domain" description="Major facilitator superfamily (MFS) profile" evidence="5">
    <location>
        <begin position="244"/>
        <end position="431"/>
    </location>
</feature>
<keyword evidence="4" id="KW-0472">Membrane</keyword>
<organism evidence="6 7">
    <name type="scientific">Penicillium steckii</name>
    <dbReference type="NCBI Taxonomy" id="303698"/>
    <lineage>
        <taxon>Eukaryota</taxon>
        <taxon>Fungi</taxon>
        <taxon>Dikarya</taxon>
        <taxon>Ascomycota</taxon>
        <taxon>Pezizomycotina</taxon>
        <taxon>Eurotiomycetes</taxon>
        <taxon>Eurotiomycetidae</taxon>
        <taxon>Eurotiales</taxon>
        <taxon>Aspergillaceae</taxon>
        <taxon>Penicillium</taxon>
    </lineage>
</organism>
<feature type="region of interest" description="Disordered" evidence="3">
    <location>
        <begin position="12"/>
        <end position="33"/>
    </location>
</feature>
<evidence type="ECO:0000313" key="6">
    <source>
        <dbReference type="EMBL" id="OQE18735.1"/>
    </source>
</evidence>
<dbReference type="GO" id="GO:0016020">
    <property type="term" value="C:membrane"/>
    <property type="evidence" value="ECO:0007669"/>
    <property type="project" value="UniProtKB-SubCell"/>
</dbReference>
<dbReference type="AlphaFoldDB" id="A0A1V6SXH2"/>
<feature type="transmembrane region" description="Helical" evidence="4">
    <location>
        <begin position="171"/>
        <end position="191"/>
    </location>
</feature>
<proteinExistence type="inferred from homology"/>
<evidence type="ECO:0000313" key="7">
    <source>
        <dbReference type="Proteomes" id="UP000191285"/>
    </source>
</evidence>
<feature type="transmembrane region" description="Helical" evidence="4">
    <location>
        <begin position="308"/>
        <end position="328"/>
    </location>
</feature>
<feature type="transmembrane region" description="Helical" evidence="4">
    <location>
        <begin position="367"/>
        <end position="387"/>
    </location>
</feature>
<comment type="similarity">
    <text evidence="2">Belongs to the major facilitator superfamily. Monocarboxylate porter (TC 2.A.1.13) family.</text>
</comment>
<dbReference type="OrthoDB" id="6499973at2759"/>
<evidence type="ECO:0000259" key="5">
    <source>
        <dbReference type="PROSITE" id="PS50850"/>
    </source>
</evidence>
<feature type="transmembrane region" description="Helical" evidence="4">
    <location>
        <begin position="143"/>
        <end position="164"/>
    </location>
</feature>
<sequence length="431" mass="45654">MSGMSQGALHQKQELNSEAASSSDITPTDDNTIAPPPDGGMKAWLVASGAACIFFSALGFANSFGVFMEYYLSHQLRNQSADKVAWIGSVAVFMQFATGMIGGPLFDRYGAWVIRPSAVLLVFAIMMTSLCKEYWQFMLSQGILLGVSMGLVQFPAMAAVTQYFDRKSGAALGLVISGSSIGGVVIPIALSKMLNSTNLGFGWSIRIIGFVLIPLLAFSCITVRSRLPPRKSAFLLPYAFKDPKYCLLIAAMFFMFIGMFAPLFYMPIYAVERGMDPTLASYLLAIINGASTFGRVVPGILADRFGRLNVFIFGGLASGIVVCCMNLAKSTAVLIVYSIIVGFTTGTIISGGSTALTLCITTRQNSGTLLGMGLGLSSLASLIGPPVNGALVQHYGSFSQMSIFSGVMCLAGGFIAFAAKSTTPQGIFGQT</sequence>
<dbReference type="EMBL" id="MLKD01000017">
    <property type="protein sequence ID" value="OQE18735.1"/>
    <property type="molecule type" value="Genomic_DNA"/>
</dbReference>
<dbReference type="SUPFAM" id="SSF103473">
    <property type="entry name" value="MFS general substrate transporter"/>
    <property type="match status" value="1"/>
</dbReference>